<keyword evidence="1" id="KW-1133">Transmembrane helix</keyword>
<organism evidence="2 3">
    <name type="scientific">Rhodovulum sulfidophilum</name>
    <name type="common">Rhodobacter sulfidophilus</name>
    <dbReference type="NCBI Taxonomy" id="35806"/>
    <lineage>
        <taxon>Bacteria</taxon>
        <taxon>Pseudomonadati</taxon>
        <taxon>Pseudomonadota</taxon>
        <taxon>Alphaproteobacteria</taxon>
        <taxon>Rhodobacterales</taxon>
        <taxon>Paracoccaceae</taxon>
        <taxon>Rhodovulum</taxon>
    </lineage>
</organism>
<evidence type="ECO:0000313" key="3">
    <source>
        <dbReference type="Proteomes" id="UP000249185"/>
    </source>
</evidence>
<reference evidence="2 3" key="1">
    <citation type="submission" date="2017-08" db="EMBL/GenBank/DDBJ databases">
        <title>Infants hospitalized years apart are colonized by the same room-sourced microbial strains.</title>
        <authorList>
            <person name="Brooks B."/>
            <person name="Olm M.R."/>
            <person name="Firek B.A."/>
            <person name="Baker R."/>
            <person name="Thomas B.C."/>
            <person name="Morowitz M.J."/>
            <person name="Banfield J.F."/>
        </authorList>
    </citation>
    <scope>NUCLEOTIDE SEQUENCE [LARGE SCALE GENOMIC DNA]</scope>
    <source>
        <strain evidence="2">S2_005_002_R2_34</strain>
    </source>
</reference>
<feature type="transmembrane region" description="Helical" evidence="1">
    <location>
        <begin position="65"/>
        <end position="83"/>
    </location>
</feature>
<gene>
    <name evidence="2" type="ORF">DI556_10580</name>
</gene>
<sequence>MSTFITLLATGVSLAALLWLSFTDPKRRRSFGLKPYDGPRRAGLIWTIACLPGLFLPVLAGGAGFVLWLGALTVLAWAVVAVPPGRGGAIAVRLDRAVAGVGGWLDARARGLGAAVAALRSRAGRRAAAAPGSASAGVAARVAELERKVMTLETELARLRHAADRSEPTVAGRDARVA</sequence>
<comment type="caution">
    <text evidence="2">The sequence shown here is derived from an EMBL/GenBank/DDBJ whole genome shotgun (WGS) entry which is preliminary data.</text>
</comment>
<dbReference type="EMBL" id="QFPW01000006">
    <property type="protein sequence ID" value="PZQ49889.1"/>
    <property type="molecule type" value="Genomic_DNA"/>
</dbReference>
<keyword evidence="1" id="KW-0812">Transmembrane</keyword>
<feature type="transmembrane region" description="Helical" evidence="1">
    <location>
        <begin position="42"/>
        <end position="59"/>
    </location>
</feature>
<name>A0A2W5NCC8_RHOSU</name>
<proteinExistence type="predicted"/>
<evidence type="ECO:0000256" key="1">
    <source>
        <dbReference type="SAM" id="Phobius"/>
    </source>
</evidence>
<accession>A0A2W5NCC8</accession>
<feature type="transmembrane region" description="Helical" evidence="1">
    <location>
        <begin position="6"/>
        <end position="22"/>
    </location>
</feature>
<keyword evidence="1" id="KW-0472">Membrane</keyword>
<protein>
    <submittedName>
        <fullName evidence="2">Uncharacterized protein</fullName>
    </submittedName>
</protein>
<dbReference type="AlphaFoldDB" id="A0A2W5NCC8"/>
<evidence type="ECO:0000313" key="2">
    <source>
        <dbReference type="EMBL" id="PZQ49889.1"/>
    </source>
</evidence>
<dbReference type="Proteomes" id="UP000249185">
    <property type="component" value="Unassembled WGS sequence"/>
</dbReference>